<sequence length="152" mass="17784">MLGIFSQRRKERNLINSPFAIGPVKTFYDVGMYVGKLRKTFSNVDDEFDFFCRPQLDYRNWNTLMSTNIIEKYRLSKREMIVNSNLTEFISRITIMLSENISIVDITIVSRVLICGEMDGVRITMLKLSEDGNRRRMAIDRSDPKEGTRRGR</sequence>
<comment type="caution">
    <text evidence="1">The sequence shown here is derived from an EMBL/GenBank/DDBJ whole genome shotgun (WGS) entry which is preliminary data.</text>
</comment>
<reference evidence="1" key="1">
    <citation type="journal article" date="2020" name="G3 (Bethesda)">
        <title>High-Quality Assemblies for Three Invasive Social Wasps from the &lt;i&gt;Vespula&lt;/i&gt; Genus.</title>
        <authorList>
            <person name="Harrop T.W.R."/>
            <person name="Guhlin J."/>
            <person name="McLaughlin G.M."/>
            <person name="Permina E."/>
            <person name="Stockwell P."/>
            <person name="Gilligan J."/>
            <person name="Le Lec M.F."/>
            <person name="Gruber M.A.M."/>
            <person name="Quinn O."/>
            <person name="Lovegrove M."/>
            <person name="Duncan E.J."/>
            <person name="Remnant E.J."/>
            <person name="Van Eeckhoven J."/>
            <person name="Graham B."/>
            <person name="Knapp R.A."/>
            <person name="Langford K.W."/>
            <person name="Kronenberg Z."/>
            <person name="Press M.O."/>
            <person name="Eacker S.M."/>
            <person name="Wilson-Rankin E.E."/>
            <person name="Purcell J."/>
            <person name="Lester P.J."/>
            <person name="Dearden P.K."/>
        </authorList>
    </citation>
    <scope>NUCLEOTIDE SEQUENCE</scope>
    <source>
        <strain evidence="1">Marl-1</strain>
    </source>
</reference>
<organism evidence="1 2">
    <name type="scientific">Vespula vulgaris</name>
    <name type="common">Yellow jacket</name>
    <name type="synonym">Wasp</name>
    <dbReference type="NCBI Taxonomy" id="7454"/>
    <lineage>
        <taxon>Eukaryota</taxon>
        <taxon>Metazoa</taxon>
        <taxon>Ecdysozoa</taxon>
        <taxon>Arthropoda</taxon>
        <taxon>Hexapoda</taxon>
        <taxon>Insecta</taxon>
        <taxon>Pterygota</taxon>
        <taxon>Neoptera</taxon>
        <taxon>Endopterygota</taxon>
        <taxon>Hymenoptera</taxon>
        <taxon>Apocrita</taxon>
        <taxon>Aculeata</taxon>
        <taxon>Vespoidea</taxon>
        <taxon>Vespidae</taxon>
        <taxon>Vespinae</taxon>
        <taxon>Vespula</taxon>
    </lineage>
</organism>
<dbReference type="EMBL" id="JACSEA010000021">
    <property type="protein sequence ID" value="KAF7380859.1"/>
    <property type="molecule type" value="Genomic_DNA"/>
</dbReference>
<dbReference type="AlphaFoldDB" id="A0A834J332"/>
<dbReference type="Proteomes" id="UP000614350">
    <property type="component" value="Unassembled WGS sequence"/>
</dbReference>
<evidence type="ECO:0000313" key="1">
    <source>
        <dbReference type="EMBL" id="KAF7380859.1"/>
    </source>
</evidence>
<name>A0A834J332_VESVU</name>
<keyword evidence="2" id="KW-1185">Reference proteome</keyword>
<evidence type="ECO:0000313" key="2">
    <source>
        <dbReference type="Proteomes" id="UP000614350"/>
    </source>
</evidence>
<protein>
    <submittedName>
        <fullName evidence="1">Uncharacterized protein</fullName>
    </submittedName>
</protein>
<proteinExistence type="predicted"/>
<accession>A0A834J332</accession>
<gene>
    <name evidence="1" type="ORF">HZH66_014235</name>
</gene>